<feature type="active site" evidence="15">
    <location>
        <position position="63"/>
    </location>
</feature>
<evidence type="ECO:0000256" key="12">
    <source>
        <dbReference type="ARBA" id="ARBA00023122"/>
    </source>
</evidence>
<keyword evidence="3 14" id="KW-1003">Cell membrane</keyword>
<evidence type="ECO:0000256" key="1">
    <source>
        <dbReference type="ARBA" id="ARBA00004651"/>
    </source>
</evidence>
<evidence type="ECO:0000256" key="3">
    <source>
        <dbReference type="ARBA" id="ARBA00022475"/>
    </source>
</evidence>
<dbReference type="GO" id="GO:0008237">
    <property type="term" value="F:metallopeptidase activity"/>
    <property type="evidence" value="ECO:0007669"/>
    <property type="project" value="UniProtKB-UniRule"/>
</dbReference>
<dbReference type="PANTHER" id="PTHR39188">
    <property type="entry name" value="MEMBRANE-ASSOCIATED ZINC METALLOPROTEASE M50B"/>
    <property type="match status" value="1"/>
</dbReference>
<evidence type="ECO:0000256" key="17">
    <source>
        <dbReference type="PROSITE-ProRule" id="PRU00703"/>
    </source>
</evidence>
<dbReference type="PROSITE" id="PS51371">
    <property type="entry name" value="CBS"/>
    <property type="match status" value="1"/>
</dbReference>
<dbReference type="InterPro" id="IPR008915">
    <property type="entry name" value="Peptidase_M50"/>
</dbReference>
<feature type="transmembrane region" description="Helical" evidence="14">
    <location>
        <begin position="102"/>
        <end position="123"/>
    </location>
</feature>
<dbReference type="InterPro" id="IPR016483">
    <property type="entry name" value="UCP006404_Pept_M50_CBS"/>
</dbReference>
<dbReference type="SUPFAM" id="SSF54631">
    <property type="entry name" value="CBS-domain pair"/>
    <property type="match status" value="1"/>
</dbReference>
<comment type="caution">
    <text evidence="19">The sequence shown here is derived from an EMBL/GenBank/DDBJ whole genome shotgun (WGS) entry which is preliminary data.</text>
</comment>
<dbReference type="CDD" id="cd02205">
    <property type="entry name" value="CBS_pair_SF"/>
    <property type="match status" value="1"/>
</dbReference>
<dbReference type="Proteomes" id="UP000253410">
    <property type="component" value="Unassembled WGS sequence"/>
</dbReference>
<dbReference type="RefSeq" id="WP_113619134.1">
    <property type="nucleotide sequence ID" value="NZ_QFFJ01000002.1"/>
</dbReference>
<evidence type="ECO:0000256" key="8">
    <source>
        <dbReference type="ARBA" id="ARBA00022801"/>
    </source>
</evidence>
<dbReference type="CDD" id="cd06164">
    <property type="entry name" value="S2P-M50_SpoIVFB_CBS"/>
    <property type="match status" value="1"/>
</dbReference>
<dbReference type="EMBL" id="QFFJ01000002">
    <property type="protein sequence ID" value="RBL90385.1"/>
    <property type="molecule type" value="Genomic_DNA"/>
</dbReference>
<evidence type="ECO:0000256" key="2">
    <source>
        <dbReference type="ARBA" id="ARBA00007931"/>
    </source>
</evidence>
<dbReference type="PANTHER" id="PTHR39188:SF3">
    <property type="entry name" value="STAGE IV SPORULATION PROTEIN FB"/>
    <property type="match status" value="1"/>
</dbReference>
<evidence type="ECO:0000259" key="18">
    <source>
        <dbReference type="PROSITE" id="PS51371"/>
    </source>
</evidence>
<evidence type="ECO:0000256" key="9">
    <source>
        <dbReference type="ARBA" id="ARBA00022833"/>
    </source>
</evidence>
<feature type="transmembrane region" description="Helical" evidence="14">
    <location>
        <begin position="12"/>
        <end position="33"/>
    </location>
</feature>
<keyword evidence="7" id="KW-0677">Repeat</keyword>
<evidence type="ECO:0000256" key="16">
    <source>
        <dbReference type="PIRSR" id="PIRSR006404-2"/>
    </source>
</evidence>
<accession>A0A365XXS9</accession>
<evidence type="ECO:0000256" key="15">
    <source>
        <dbReference type="PIRSR" id="PIRSR006404-1"/>
    </source>
</evidence>
<comment type="subcellular location">
    <subcellularLocation>
        <location evidence="1 14">Cell membrane</location>
        <topology evidence="1 14">Multi-pass membrane protein</topology>
    </subcellularLocation>
</comment>
<organism evidence="19 20">
    <name type="scientific">Chitinophaga flava</name>
    <dbReference type="NCBI Taxonomy" id="2259036"/>
    <lineage>
        <taxon>Bacteria</taxon>
        <taxon>Pseudomonadati</taxon>
        <taxon>Bacteroidota</taxon>
        <taxon>Chitinophagia</taxon>
        <taxon>Chitinophagales</taxon>
        <taxon>Chitinophagaceae</taxon>
        <taxon>Chitinophaga</taxon>
    </lineage>
</organism>
<keyword evidence="4 14" id="KW-0645">Protease</keyword>
<comment type="cofactor">
    <cofactor evidence="14 16">
        <name>Zn(2+)</name>
        <dbReference type="ChEBI" id="CHEBI:29105"/>
    </cofactor>
    <text evidence="14 16">Binds 1 zinc ion per subunit.</text>
</comment>
<keyword evidence="9 14" id="KW-0862">Zinc</keyword>
<feature type="transmembrane region" description="Helical" evidence="14">
    <location>
        <begin position="187"/>
        <end position="205"/>
    </location>
</feature>
<evidence type="ECO:0000313" key="20">
    <source>
        <dbReference type="Proteomes" id="UP000253410"/>
    </source>
</evidence>
<feature type="transmembrane region" description="Helical" evidence="14">
    <location>
        <begin position="45"/>
        <end position="64"/>
    </location>
</feature>
<keyword evidence="13 14" id="KW-0472">Membrane</keyword>
<name>A0A365XXS9_9BACT</name>
<keyword evidence="12 17" id="KW-0129">CBS domain</keyword>
<dbReference type="InterPro" id="IPR000644">
    <property type="entry name" value="CBS_dom"/>
</dbReference>
<protein>
    <recommendedName>
        <fullName evidence="14">Zinc metalloprotease</fullName>
    </recommendedName>
</protein>
<dbReference type="Gene3D" id="3.10.580.10">
    <property type="entry name" value="CBS-domain"/>
    <property type="match status" value="1"/>
</dbReference>
<keyword evidence="11 14" id="KW-0482">Metalloprotease</keyword>
<evidence type="ECO:0000256" key="7">
    <source>
        <dbReference type="ARBA" id="ARBA00022737"/>
    </source>
</evidence>
<reference evidence="19 20" key="1">
    <citation type="submission" date="2018-05" db="EMBL/GenBank/DDBJ databases">
        <title>Chitinophaga sp. K3CV102501T nov., isolated from isolated from a monsoon evergreen broad-leaved forest soil.</title>
        <authorList>
            <person name="Lv Y."/>
        </authorList>
    </citation>
    <scope>NUCLEOTIDE SEQUENCE [LARGE SCALE GENOMIC DNA]</scope>
    <source>
        <strain evidence="19 20">GDMCC 1.1325</strain>
    </source>
</reference>
<keyword evidence="20" id="KW-1185">Reference proteome</keyword>
<feature type="transmembrane region" description="Helical" evidence="14">
    <location>
        <begin position="146"/>
        <end position="166"/>
    </location>
</feature>
<feature type="binding site" evidence="16">
    <location>
        <position position="62"/>
    </location>
    <ligand>
        <name>Zn(2+)</name>
        <dbReference type="ChEBI" id="CHEBI:29105"/>
        <note>catalytic</note>
    </ligand>
</feature>
<dbReference type="InterPro" id="IPR046342">
    <property type="entry name" value="CBS_dom_sf"/>
</dbReference>
<dbReference type="AlphaFoldDB" id="A0A365XXS9"/>
<keyword evidence="5 14" id="KW-0812">Transmembrane</keyword>
<dbReference type="GO" id="GO:0005886">
    <property type="term" value="C:plasma membrane"/>
    <property type="evidence" value="ECO:0007669"/>
    <property type="project" value="UniProtKB-SubCell"/>
</dbReference>
<evidence type="ECO:0000256" key="11">
    <source>
        <dbReference type="ARBA" id="ARBA00023049"/>
    </source>
</evidence>
<dbReference type="PIRSF" id="PIRSF006404">
    <property type="entry name" value="UCP006404_Pept_M50_CBS"/>
    <property type="match status" value="1"/>
</dbReference>
<keyword evidence="8 14" id="KW-0378">Hydrolase</keyword>
<dbReference type="OrthoDB" id="9800627at2"/>
<evidence type="ECO:0000256" key="14">
    <source>
        <dbReference type="PIRNR" id="PIRNR006404"/>
    </source>
</evidence>
<dbReference type="SMART" id="SM00116">
    <property type="entry name" value="CBS"/>
    <property type="match status" value="2"/>
</dbReference>
<evidence type="ECO:0000256" key="10">
    <source>
        <dbReference type="ARBA" id="ARBA00022989"/>
    </source>
</evidence>
<evidence type="ECO:0000256" key="13">
    <source>
        <dbReference type="ARBA" id="ARBA00023136"/>
    </source>
</evidence>
<comment type="similarity">
    <text evidence="2 14">Belongs to the peptidase M50B family.</text>
</comment>
<dbReference type="Pfam" id="PF02163">
    <property type="entry name" value="Peptidase_M50"/>
    <property type="match status" value="2"/>
</dbReference>
<evidence type="ECO:0000256" key="4">
    <source>
        <dbReference type="ARBA" id="ARBA00022670"/>
    </source>
</evidence>
<evidence type="ECO:0000256" key="6">
    <source>
        <dbReference type="ARBA" id="ARBA00022723"/>
    </source>
</evidence>
<evidence type="ECO:0000313" key="19">
    <source>
        <dbReference type="EMBL" id="RBL90385.1"/>
    </source>
</evidence>
<feature type="binding site" evidence="16">
    <location>
        <position position="169"/>
    </location>
    <ligand>
        <name>Zn(2+)</name>
        <dbReference type="ChEBI" id="CHEBI:29105"/>
        <note>catalytic</note>
    </ligand>
</feature>
<dbReference type="Pfam" id="PF00571">
    <property type="entry name" value="CBS"/>
    <property type="match status" value="2"/>
</dbReference>
<keyword evidence="10 14" id="KW-1133">Transmembrane helix</keyword>
<proteinExistence type="inferred from homology"/>
<dbReference type="GO" id="GO:0046872">
    <property type="term" value="F:metal ion binding"/>
    <property type="evidence" value="ECO:0007669"/>
    <property type="project" value="UniProtKB-UniRule"/>
</dbReference>
<gene>
    <name evidence="19" type="ORF">DF182_28395</name>
</gene>
<dbReference type="GO" id="GO:0006508">
    <property type="term" value="P:proteolysis"/>
    <property type="evidence" value="ECO:0007669"/>
    <property type="project" value="UniProtKB-KW"/>
</dbReference>
<sequence length="367" mass="41021">MKRKKLSLYLGKFSGIEIYIHWTFLILIAWIFLLHAEMGHDWRAGLWGVVFILALFACVVLHEFSHALTAQRYGIRTRDITLYPIGGIASLESMPEKPGQELLVALAGPAMNVVIAAILWIYLRATGKMPELGILKNAKHLQDLPFGFNLMLANIALAVFNLIPAFPMDGGRVLRAALSFRMDRIKATRIAAGIGQILAMVFVFFGFFYNFWLVFIGLFIYLGAGSEAAFETTKSVLAGFKVRDVLMRRFTPLSPGDNIEKAVQILLDGQEHDFLVTANEEVKGVLTRKELIHGLASLGQSTPIFRIMRTDFTILTPEMNLQEVYMKMLANDATVCPVLENGRLVGMVDKDNISELILVQQAMHSND</sequence>
<feature type="domain" description="CBS" evidence="18">
    <location>
        <begin position="308"/>
        <end position="367"/>
    </location>
</feature>
<evidence type="ECO:0000256" key="5">
    <source>
        <dbReference type="ARBA" id="ARBA00022692"/>
    </source>
</evidence>
<feature type="binding site" evidence="16">
    <location>
        <position position="66"/>
    </location>
    <ligand>
        <name>Zn(2+)</name>
        <dbReference type="ChEBI" id="CHEBI:29105"/>
        <note>catalytic</note>
    </ligand>
</feature>
<keyword evidence="6 14" id="KW-0479">Metal-binding</keyword>